<dbReference type="PROSITE" id="PS51257">
    <property type="entry name" value="PROKAR_LIPOPROTEIN"/>
    <property type="match status" value="1"/>
</dbReference>
<organism evidence="2 3">
    <name type="scientific">Mediterraneibacter gnavus</name>
    <name type="common">Ruminococcus gnavus</name>
    <dbReference type="NCBI Taxonomy" id="33038"/>
    <lineage>
        <taxon>Bacteria</taxon>
        <taxon>Bacillati</taxon>
        <taxon>Bacillota</taxon>
        <taxon>Clostridia</taxon>
        <taxon>Lachnospirales</taxon>
        <taxon>Lachnospiraceae</taxon>
        <taxon>Mediterraneibacter</taxon>
    </lineage>
</organism>
<protein>
    <submittedName>
        <fullName evidence="2">ABC-2 transporter permease</fullName>
    </submittedName>
</protein>
<dbReference type="InterPro" id="IPR025699">
    <property type="entry name" value="ABC2_memb-like"/>
</dbReference>
<gene>
    <name evidence="2" type="ORF">LIQ10_08340</name>
</gene>
<evidence type="ECO:0000313" key="3">
    <source>
        <dbReference type="Proteomes" id="UP001297422"/>
    </source>
</evidence>
<dbReference type="AlphaFoldDB" id="A0AAJ1AWH6"/>
<feature type="transmembrane region" description="Helical" evidence="1">
    <location>
        <begin position="146"/>
        <end position="168"/>
    </location>
</feature>
<comment type="caution">
    <text evidence="2">The sequence shown here is derived from an EMBL/GenBank/DDBJ whole genome shotgun (WGS) entry which is preliminary data.</text>
</comment>
<feature type="transmembrane region" description="Helical" evidence="1">
    <location>
        <begin position="180"/>
        <end position="199"/>
    </location>
</feature>
<keyword evidence="1" id="KW-0472">Membrane</keyword>
<proteinExistence type="predicted"/>
<feature type="transmembrane region" description="Helical" evidence="1">
    <location>
        <begin position="16"/>
        <end position="33"/>
    </location>
</feature>
<evidence type="ECO:0000256" key="1">
    <source>
        <dbReference type="SAM" id="Phobius"/>
    </source>
</evidence>
<keyword evidence="1" id="KW-0812">Transmembrane</keyword>
<sequence length="209" mass="23353">MRGLIAKDLYMMKSNLLFLSITMIIVGGCISILTTPAVIITVAATIFSVVEVTTINIDKSCGWIKLATTMFPKREEYLESKYILYMVLCFVGTFLGNIICITVMGFSGNINIYVLEVFTLIGLNITLMSGIISIPCTIYFNEELSALALLISYIITGVVGAVILWGIGNYYAINTILMEVLLILFPIVLLLYLLSFFLTRQIFEKMELY</sequence>
<accession>A0AAJ1AWH6</accession>
<dbReference type="Proteomes" id="UP001297422">
    <property type="component" value="Unassembled WGS sequence"/>
</dbReference>
<name>A0AAJ1AWH6_MEDGN</name>
<dbReference type="RefSeq" id="WP_173879550.1">
    <property type="nucleotide sequence ID" value="NZ_JAAIMT010000027.1"/>
</dbReference>
<reference evidence="2" key="1">
    <citation type="submission" date="2021-10" db="EMBL/GenBank/DDBJ databases">
        <title>Collection of gut derived symbiotic bacterial strains cultured from healthy donors.</title>
        <authorList>
            <person name="Lin H."/>
            <person name="Littmann E."/>
            <person name="Claire K."/>
            <person name="Pamer E."/>
        </authorList>
    </citation>
    <scope>NUCLEOTIDE SEQUENCE</scope>
    <source>
        <strain evidence="2">MSK.23.4</strain>
    </source>
</reference>
<dbReference type="EMBL" id="JAJBNC010000011">
    <property type="protein sequence ID" value="MCB5493749.1"/>
    <property type="molecule type" value="Genomic_DNA"/>
</dbReference>
<dbReference type="Pfam" id="PF13346">
    <property type="entry name" value="ABC2_membrane_5"/>
    <property type="match status" value="1"/>
</dbReference>
<feature type="transmembrane region" description="Helical" evidence="1">
    <location>
        <begin position="112"/>
        <end position="134"/>
    </location>
</feature>
<feature type="transmembrane region" description="Helical" evidence="1">
    <location>
        <begin position="82"/>
        <end position="106"/>
    </location>
</feature>
<evidence type="ECO:0000313" key="2">
    <source>
        <dbReference type="EMBL" id="MCB5493749.1"/>
    </source>
</evidence>
<keyword evidence="1" id="KW-1133">Transmembrane helix</keyword>